<accession>D3BRD0</accession>
<keyword evidence="1" id="KW-0325">Glycoprotein</keyword>
<evidence type="ECO:0000256" key="1">
    <source>
        <dbReference type="ARBA" id="ARBA00023180"/>
    </source>
</evidence>
<dbReference type="InParanoid" id="D3BRD0"/>
<dbReference type="SUPFAM" id="SSF81296">
    <property type="entry name" value="E set domains"/>
    <property type="match status" value="6"/>
</dbReference>
<dbReference type="InterPro" id="IPR013783">
    <property type="entry name" value="Ig-like_fold"/>
</dbReference>
<evidence type="ECO:0000313" key="7">
    <source>
        <dbReference type="Proteomes" id="UP000001396"/>
    </source>
</evidence>
<keyword evidence="2" id="KW-0812">Transmembrane</keyword>
<dbReference type="InterPro" id="IPR052014">
    <property type="entry name" value="Dictyostelium_Tiger"/>
</dbReference>
<dbReference type="Pfam" id="PF01833">
    <property type="entry name" value="TIG"/>
    <property type="match status" value="5"/>
</dbReference>
<dbReference type="OMA" id="YAPWISS"/>
<evidence type="ECO:0000256" key="3">
    <source>
        <dbReference type="SAM" id="SignalP"/>
    </source>
</evidence>
<evidence type="ECO:0000313" key="6">
    <source>
        <dbReference type="EMBL" id="EFA75962.1"/>
    </source>
</evidence>
<reference evidence="6 7" key="1">
    <citation type="journal article" date="2011" name="Genome Res.">
        <title>Phylogeny-wide analysis of social amoeba genomes highlights ancient origins for complex intercellular communication.</title>
        <authorList>
            <person name="Heidel A.J."/>
            <person name="Lawal H.M."/>
            <person name="Felder M."/>
            <person name="Schilde C."/>
            <person name="Helps N.R."/>
            <person name="Tunggal B."/>
            <person name="Rivero F."/>
            <person name="John U."/>
            <person name="Schleicher M."/>
            <person name="Eichinger L."/>
            <person name="Platzer M."/>
            <person name="Noegel A.A."/>
            <person name="Schaap P."/>
            <person name="Gloeckner G."/>
        </authorList>
    </citation>
    <scope>NUCLEOTIDE SEQUENCE [LARGE SCALE GENOMIC DNA]</scope>
    <source>
        <strain evidence="7">ATCC 26659 / Pp 5 / PN500</strain>
    </source>
</reference>
<organism evidence="6 7">
    <name type="scientific">Heterostelium pallidum (strain ATCC 26659 / Pp 5 / PN500)</name>
    <name type="common">Cellular slime mold</name>
    <name type="synonym">Polysphondylium pallidum</name>
    <dbReference type="NCBI Taxonomy" id="670386"/>
    <lineage>
        <taxon>Eukaryota</taxon>
        <taxon>Amoebozoa</taxon>
        <taxon>Evosea</taxon>
        <taxon>Eumycetozoa</taxon>
        <taxon>Dictyostelia</taxon>
        <taxon>Acytosteliales</taxon>
        <taxon>Acytosteliaceae</taxon>
        <taxon>Heterostelium</taxon>
    </lineage>
</organism>
<dbReference type="EMBL" id="ADBJ01000050">
    <property type="protein sequence ID" value="EFA75962.1"/>
    <property type="molecule type" value="Genomic_DNA"/>
</dbReference>
<dbReference type="Proteomes" id="UP000001396">
    <property type="component" value="Unassembled WGS sequence"/>
</dbReference>
<dbReference type="CDD" id="cd00603">
    <property type="entry name" value="IPT_PCSR"/>
    <property type="match status" value="1"/>
</dbReference>
<feature type="signal peptide" evidence="3">
    <location>
        <begin position="1"/>
        <end position="20"/>
    </location>
</feature>
<comment type="caution">
    <text evidence="6">The sequence shown here is derived from an EMBL/GenBank/DDBJ whole genome shotgun (WGS) entry which is preliminary data.</text>
</comment>
<dbReference type="InterPro" id="IPR000742">
    <property type="entry name" value="EGF"/>
</dbReference>
<evidence type="ECO:0000259" key="4">
    <source>
        <dbReference type="PROSITE" id="PS00022"/>
    </source>
</evidence>
<dbReference type="PANTHER" id="PTHR31341">
    <property type="entry name" value="IPT/TIG DOMAIN-CONTAINING PROTEIN-RELATED-RELATED"/>
    <property type="match status" value="1"/>
</dbReference>
<proteinExistence type="predicted"/>
<sequence>MKSIVIKLLLLSIICNCLEAAVQWPTNGHFYDVLKPSSRPSQFTDALTWAASQKPAGIPAGYVAYVGNINTAEELAFILSKIPAATSNTFYVSSVRGDTMNAWKILAGPETGQIHYDTISLKCLLYCNWAFGEPDNLQANNIYYDPTAKAFLNGLYSDAGTLYFLIEWGPANEPFIPPVPTSGATVTVTTNGCNTAKTNITFTPSGGQATQLTVLTTTTNTVQFKIPPGGNISSFAITDGSAACTFSNPIYKYLTPAIELVYPSLITGTQITITGQSFGSVASDINIKLGFSSVSCTSPVLITPHTQLSCNLPFTPTTSTTIFPLSIQIGSSNPFYSLSFPIYDKYNMRAIAFNPSQNSYDQGTWFIQGTPGYAIQGYTNYGGIPSSPDQISMSTLVFPFASVGYDFHVSIVGTSNSCNMKNFGGPFDGTPVINALKKCDATKLVACPNGFAGGVGPETTSYFQYRDSIYGQNNANDDGQHGNIIMFGITPKMSDSGNKYFNTSGGFYNVTFAGGVGFAFTKRTLLINGVSIPQANLQPFFDKSVIQVNVPAGTGGPKSSVFGFESAYNLAGPGFGYYAPWISSTSNPSTLGDALVINGVNFGNNKAVVTVTIDTNINCPVTSISIPHNQITCTIPAGVGTHSITVNVDGQVQTNTYSVVYAAPAITSITQNGVQLSVSGTNFGSTQSAISVNLPSPTTVSLGGILGSTYTVVVTLPIIVKNGLITITVAGQTSVGYPWNYVPIITGISPNVVNSVGGDVVVITGQFLNANRQDNSAVNATIQLGGKECGSPYFSSNSTNTMVQCNSPKGTGKNLPVQVTIDDKPSNILNSFSYLPPVVTAFTQVGTVATIAGQNFGEDFSVVSVTYNGVNTVPATSINLLRNSVVASIPYDTTNGIITVTVNGQTSDSFNIAIAPMITGVSDVPTAGGNIVLTGYYFNPTDYKSNPLSLSVTFDGQPCTNPVITTPNFQLKCNAPAGTGANLTVEVSIQGAVADFLVSYLPPQIVTVSNSPNSFTISGTQFGSDSSLIQVVYTADNGSVIILSDSVYTNNSVQSIISNSIPENAINGPISVIVNRQSSNQLPYTLVPIISSASNPPTMGGQITITGSHLTSYRSDGTNTTLSVQVNGFVCMYPEVQSFESMVCNVSYGTGIKNSLVVSIDNSPSNTILLAYMAPSISSFEQEDLSIKVSGQNFGMNTVITSITFDSASGPISSVNQNVLMGPIPTQSRSGQFKVTVDGQDSNLLDINIKPVLQSISSTGTSGGEITIVGYFLNFYRQNVSSTNLTVDFLTSPPSSCTNPQSIFVDNTYTALTCQAPAGSGFNIPVRVTIDGKSDTIPFSYGAPTLTSVKVSKSNLVVVTGTNFGNDASSVQVTLSGEVIEQFTLTDDTHLQFIAPTDAVNGMVTVSVQSRTSNGIQANLYPILSGVSMSETQGSLVVLTGSYLNQFSYGGYPNLVEILVDNQNCTDLVWLNSSSQVTCLAPPGTGIAHNIGITIEGLPANSLPFKYYPPAIQSITQDGNTLTIDGENFGNYQPKVSISNNYQIQSVNHTQVVVTLPTDALNNQFTITVDGQISNPFLLEIAPLITSTTSTSPYGGAVTITGSYLNEKDSNGNENTVTISIGGLPCSLNKTIVVGKQFLCTIGESSLLNAQVLVSIGSKNGTGIYTSVSPSITSSSQLFYMIPGNVTITGQEFINPLVVYIGNDTCSSPDLVSPTTVVCKFNSTQVLALNEQANITIQSGLLNGFNSVFSYYIEDCEKNCSNNGLCYSGFCQCNSGFSGSLCDIKYDAQVLPTLSSYTSTFKASNISFTVEIAGIREVTSAMESVKFVGMDTLNWTLGNSNQNPQKMESIYIGNSSENISLQLTTTQWLQNSLSHFVGQVLPSPSNSVKHSIVINSWPFASQMNSLQLVYKVSYISDIFECKNVTANTGIYYNLLTNQMSSFTLDTPYAVLTGTFSNRVNRDSIGNLMAIQSSNQTTTEIPVGNNTILVSLNIPSFETSVAIDPIFVSYSKITTDSNICNTDNGGGSKSNKWLIPVIVVGSMLGAIAIGAGGYMAHRKRKQNIEMKKKMVQMDINS</sequence>
<keyword evidence="2" id="KW-1133">Transmembrane helix</keyword>
<keyword evidence="3" id="KW-0732">Signal</keyword>
<evidence type="ECO:0000259" key="5">
    <source>
        <dbReference type="PROSITE" id="PS01186"/>
    </source>
</evidence>
<feature type="transmembrane region" description="Helical" evidence="2">
    <location>
        <begin position="2032"/>
        <end position="2055"/>
    </location>
</feature>
<gene>
    <name evidence="6" type="primary">tgrC2</name>
    <name evidence="6" type="ORF">PPL_10538</name>
</gene>
<keyword evidence="7" id="KW-1185">Reference proteome</keyword>
<dbReference type="Gene3D" id="2.60.40.10">
    <property type="entry name" value="Immunoglobulins"/>
    <property type="match status" value="7"/>
</dbReference>
<keyword evidence="2" id="KW-0472">Membrane</keyword>
<feature type="domain" description="EGF-like" evidence="4 5">
    <location>
        <begin position="1771"/>
        <end position="1782"/>
    </location>
</feature>
<dbReference type="SMART" id="SM00429">
    <property type="entry name" value="IPT"/>
    <property type="match status" value="7"/>
</dbReference>
<dbReference type="PROSITE" id="PS01186">
    <property type="entry name" value="EGF_2"/>
    <property type="match status" value="1"/>
</dbReference>
<dbReference type="InterPro" id="IPR014756">
    <property type="entry name" value="Ig_E-set"/>
</dbReference>
<dbReference type="Gene3D" id="2.60.120.260">
    <property type="entry name" value="Galactose-binding domain-like"/>
    <property type="match status" value="1"/>
</dbReference>
<name>D3BRD0_HETP5</name>
<dbReference type="GeneID" id="31366007"/>
<dbReference type="PROSITE" id="PS00022">
    <property type="entry name" value="EGF_1"/>
    <property type="match status" value="1"/>
</dbReference>
<dbReference type="InterPro" id="IPR002909">
    <property type="entry name" value="IPT_dom"/>
</dbReference>
<evidence type="ECO:0000256" key="2">
    <source>
        <dbReference type="SAM" id="Phobius"/>
    </source>
</evidence>
<dbReference type="CDD" id="cd00102">
    <property type="entry name" value="IPT"/>
    <property type="match status" value="1"/>
</dbReference>
<protein>
    <submittedName>
        <fullName evidence="6">IPT/TIG domain-containing protein</fullName>
    </submittedName>
</protein>
<feature type="chain" id="PRO_5003041415" evidence="3">
    <location>
        <begin position="21"/>
        <end position="2076"/>
    </location>
</feature>
<dbReference type="RefSeq" id="XP_020428096.1">
    <property type="nucleotide sequence ID" value="XM_020581309.1"/>
</dbReference>